<dbReference type="PANTHER" id="PTHR33710">
    <property type="entry name" value="BNAC02G09200D PROTEIN"/>
    <property type="match status" value="1"/>
</dbReference>
<name>A0A9Q1KE86_9CARY</name>
<comment type="caution">
    <text evidence="1">The sequence shown here is derived from an EMBL/GenBank/DDBJ whole genome shotgun (WGS) entry which is preliminary data.</text>
</comment>
<dbReference type="PANTHER" id="PTHR33710:SF77">
    <property type="entry name" value="DNASE I-LIKE SUPERFAMILY PROTEIN"/>
    <property type="match status" value="1"/>
</dbReference>
<accession>A0A9Q1KE86</accession>
<protein>
    <recommendedName>
        <fullName evidence="3">Endonuclease/exonuclease/phosphatase domain-containing protein</fullName>
    </recommendedName>
</protein>
<sequence length="532" mass="61765">MKPPDLPCLLPSISRTIFDYPLLKIHISQILHPQYHHDDFAFSFTPETISHSRVSDFCQFQKACYSVRFTSSARKLPSLSFLSESSGFRIQCTLCTASIPLSHPLPLYYPQIRGFRVPSCCGLGGFRNYPMRPLMKDSMIKGFRLLNCSVPAVIQLQPANCASYYGYLLTEIALWRLFPSSDSGKKNDDNSGCILLEFTRSYRSMCTGCRFVRWLLRSLLAILLFKLVAFGTVNCIFSPNCMLIIINIMNTLLCSSQYSSLDRLLSITHSLGLKNVCVFIYFIKIISWNVQGATQAQVLEEVKILKRTVQPDILFLIETMTNEKNSRSIIQKMGFDHFGFILPKRLNGSWIFEKLHRGIAREDFANLYPSLCTTHGAFMCSDHCPIITSTVAEHRQHQPCPFRFQPFWTKYHIVDHIIYKNWQTTVNGAKMFRFMHKLKAIKSSIKPWAKSTFGNFQEKVKCNLDKINYVEDKLVENQTNIRLNNWLVRLLKQREKMLLFNQKYWGRLARKNWLVKRDRNSSYFERTGQYLL</sequence>
<evidence type="ECO:0000313" key="2">
    <source>
        <dbReference type="Proteomes" id="UP001153076"/>
    </source>
</evidence>
<dbReference type="Proteomes" id="UP001153076">
    <property type="component" value="Unassembled WGS sequence"/>
</dbReference>
<gene>
    <name evidence="1" type="ORF">Cgig2_033970</name>
</gene>
<reference evidence="1" key="1">
    <citation type="submission" date="2022-04" db="EMBL/GenBank/DDBJ databases">
        <title>Carnegiea gigantea Genome sequencing and assembly v2.</title>
        <authorList>
            <person name="Copetti D."/>
            <person name="Sanderson M.J."/>
            <person name="Burquez A."/>
            <person name="Wojciechowski M.F."/>
        </authorList>
    </citation>
    <scope>NUCLEOTIDE SEQUENCE</scope>
    <source>
        <strain evidence="1">SGP5-SGP5p</strain>
        <tissue evidence="1">Aerial part</tissue>
    </source>
</reference>
<proteinExistence type="predicted"/>
<evidence type="ECO:0000313" key="1">
    <source>
        <dbReference type="EMBL" id="KAJ8441246.1"/>
    </source>
</evidence>
<organism evidence="1 2">
    <name type="scientific">Carnegiea gigantea</name>
    <dbReference type="NCBI Taxonomy" id="171969"/>
    <lineage>
        <taxon>Eukaryota</taxon>
        <taxon>Viridiplantae</taxon>
        <taxon>Streptophyta</taxon>
        <taxon>Embryophyta</taxon>
        <taxon>Tracheophyta</taxon>
        <taxon>Spermatophyta</taxon>
        <taxon>Magnoliopsida</taxon>
        <taxon>eudicotyledons</taxon>
        <taxon>Gunneridae</taxon>
        <taxon>Pentapetalae</taxon>
        <taxon>Caryophyllales</taxon>
        <taxon>Cactineae</taxon>
        <taxon>Cactaceae</taxon>
        <taxon>Cactoideae</taxon>
        <taxon>Echinocereeae</taxon>
        <taxon>Carnegiea</taxon>
    </lineage>
</organism>
<dbReference type="SUPFAM" id="SSF56219">
    <property type="entry name" value="DNase I-like"/>
    <property type="match status" value="1"/>
</dbReference>
<dbReference type="Gene3D" id="3.60.10.10">
    <property type="entry name" value="Endonuclease/exonuclease/phosphatase"/>
    <property type="match status" value="1"/>
</dbReference>
<dbReference type="AlphaFoldDB" id="A0A9Q1KE86"/>
<keyword evidence="2" id="KW-1185">Reference proteome</keyword>
<evidence type="ECO:0008006" key="3">
    <source>
        <dbReference type="Google" id="ProtNLM"/>
    </source>
</evidence>
<dbReference type="InterPro" id="IPR036691">
    <property type="entry name" value="Endo/exonu/phosph_ase_sf"/>
</dbReference>
<dbReference type="OrthoDB" id="1881450at2759"/>
<dbReference type="EMBL" id="JAKOGI010000173">
    <property type="protein sequence ID" value="KAJ8441246.1"/>
    <property type="molecule type" value="Genomic_DNA"/>
</dbReference>